<evidence type="ECO:0000256" key="1">
    <source>
        <dbReference type="ARBA" id="ARBA00023015"/>
    </source>
</evidence>
<evidence type="ECO:0000256" key="3">
    <source>
        <dbReference type="ARBA" id="ARBA00023163"/>
    </source>
</evidence>
<dbReference type="SMART" id="SM00100">
    <property type="entry name" value="cNMP"/>
    <property type="match status" value="1"/>
</dbReference>
<dbReference type="GO" id="GO:0005829">
    <property type="term" value="C:cytosol"/>
    <property type="evidence" value="ECO:0007669"/>
    <property type="project" value="TreeGrafter"/>
</dbReference>
<evidence type="ECO:0000256" key="2">
    <source>
        <dbReference type="ARBA" id="ARBA00023125"/>
    </source>
</evidence>
<dbReference type="InterPro" id="IPR018490">
    <property type="entry name" value="cNMP-bd_dom_sf"/>
</dbReference>
<reference evidence="6 7" key="1">
    <citation type="submission" date="2016-11" db="EMBL/GenBank/DDBJ databases">
        <authorList>
            <person name="Jaros S."/>
            <person name="Januszkiewicz K."/>
            <person name="Wedrychowicz H."/>
        </authorList>
    </citation>
    <scope>NUCLEOTIDE SEQUENCE [LARGE SCALE GENOMIC DNA]</scope>
    <source>
        <strain evidence="6 7">DSM 15929</strain>
    </source>
</reference>
<dbReference type="InterPro" id="IPR012318">
    <property type="entry name" value="HTH_CRP"/>
</dbReference>
<dbReference type="GO" id="GO:0016301">
    <property type="term" value="F:kinase activity"/>
    <property type="evidence" value="ECO:0007669"/>
    <property type="project" value="UniProtKB-KW"/>
</dbReference>
<keyword evidence="6" id="KW-0418">Kinase</keyword>
<evidence type="ECO:0000313" key="6">
    <source>
        <dbReference type="EMBL" id="SHJ50396.1"/>
    </source>
</evidence>
<keyword evidence="1" id="KW-0805">Transcription regulation</keyword>
<keyword evidence="2" id="KW-0238">DNA-binding</keyword>
<sequence>MHNSILTCRLFADIPKDEINSLLLCCKASEQSYQKNDFIFYQKDRPEYIHLLLEGEVAVCQDSPSGRRNLVASFSRGGDLFGEVYAFLDKQEYDYYAMAVTAAKVLWIPRTFLYRNCSNECSFHGILTLNMLNILAEKAYFLNQKLQFLSGETLRHKIAAFLLKHNKGDNKVLLAMNREEMADFLGVTRPSLSREFMKMKQEGIIDIKGSTVTILNEEKLEDLFN</sequence>
<keyword evidence="6" id="KW-0808">Transferase</keyword>
<dbReference type="AlphaFoldDB" id="A0A1M6JUQ4"/>
<dbReference type="PANTHER" id="PTHR24567">
    <property type="entry name" value="CRP FAMILY TRANSCRIPTIONAL REGULATORY PROTEIN"/>
    <property type="match status" value="1"/>
</dbReference>
<keyword evidence="7" id="KW-1185">Reference proteome</keyword>
<dbReference type="STRING" id="1121322.SAMN02745136_00211"/>
<organism evidence="6 7">
    <name type="scientific">Anaerocolumna jejuensis DSM 15929</name>
    <dbReference type="NCBI Taxonomy" id="1121322"/>
    <lineage>
        <taxon>Bacteria</taxon>
        <taxon>Bacillati</taxon>
        <taxon>Bacillota</taxon>
        <taxon>Clostridia</taxon>
        <taxon>Lachnospirales</taxon>
        <taxon>Lachnospiraceae</taxon>
        <taxon>Anaerocolumna</taxon>
    </lineage>
</organism>
<evidence type="ECO:0000259" key="4">
    <source>
        <dbReference type="PROSITE" id="PS50042"/>
    </source>
</evidence>
<dbReference type="Proteomes" id="UP000184386">
    <property type="component" value="Unassembled WGS sequence"/>
</dbReference>
<dbReference type="Pfam" id="PF13545">
    <property type="entry name" value="HTH_Crp_2"/>
    <property type="match status" value="1"/>
</dbReference>
<dbReference type="SUPFAM" id="SSF51206">
    <property type="entry name" value="cAMP-binding domain-like"/>
    <property type="match status" value="1"/>
</dbReference>
<dbReference type="PRINTS" id="PR00034">
    <property type="entry name" value="HTHCRP"/>
</dbReference>
<dbReference type="EMBL" id="FRAC01000006">
    <property type="protein sequence ID" value="SHJ50396.1"/>
    <property type="molecule type" value="Genomic_DNA"/>
</dbReference>
<dbReference type="GO" id="GO:0003677">
    <property type="term" value="F:DNA binding"/>
    <property type="evidence" value="ECO:0007669"/>
    <property type="project" value="UniProtKB-KW"/>
</dbReference>
<evidence type="ECO:0000259" key="5">
    <source>
        <dbReference type="PROSITE" id="PS51063"/>
    </source>
</evidence>
<feature type="domain" description="HTH crp-type" evidence="5">
    <location>
        <begin position="152"/>
        <end position="218"/>
    </location>
</feature>
<feature type="domain" description="Cyclic nucleotide-binding" evidence="4">
    <location>
        <begin position="10"/>
        <end position="115"/>
    </location>
</feature>
<dbReference type="InterPro" id="IPR050397">
    <property type="entry name" value="Env_Response_Regulators"/>
</dbReference>
<gene>
    <name evidence="6" type="ORF">SAMN02745136_00211</name>
</gene>
<protein>
    <submittedName>
        <fullName evidence="6">cAMP-binding domain of CRP or a regulatory subunit of cAMP-dependent protein kinases</fullName>
    </submittedName>
</protein>
<dbReference type="SUPFAM" id="SSF46785">
    <property type="entry name" value="Winged helix' DNA-binding domain"/>
    <property type="match status" value="1"/>
</dbReference>
<keyword evidence="3" id="KW-0804">Transcription</keyword>
<dbReference type="InterPro" id="IPR014710">
    <property type="entry name" value="RmlC-like_jellyroll"/>
</dbReference>
<dbReference type="GO" id="GO:0003700">
    <property type="term" value="F:DNA-binding transcription factor activity"/>
    <property type="evidence" value="ECO:0007669"/>
    <property type="project" value="TreeGrafter"/>
</dbReference>
<evidence type="ECO:0000313" key="7">
    <source>
        <dbReference type="Proteomes" id="UP000184386"/>
    </source>
</evidence>
<dbReference type="InterPro" id="IPR000595">
    <property type="entry name" value="cNMP-bd_dom"/>
</dbReference>
<accession>A0A1M6JUQ4</accession>
<dbReference type="PANTHER" id="PTHR24567:SF58">
    <property type="entry name" value="CYCLIC AMP-BINDING REGULATORY PROTEIN"/>
    <property type="match status" value="1"/>
</dbReference>
<dbReference type="SMART" id="SM00419">
    <property type="entry name" value="HTH_CRP"/>
    <property type="match status" value="1"/>
</dbReference>
<dbReference type="PROSITE" id="PS50042">
    <property type="entry name" value="CNMP_BINDING_3"/>
    <property type="match status" value="1"/>
</dbReference>
<name>A0A1M6JUQ4_9FIRM</name>
<proteinExistence type="predicted"/>
<dbReference type="CDD" id="cd00038">
    <property type="entry name" value="CAP_ED"/>
    <property type="match status" value="1"/>
</dbReference>
<dbReference type="InterPro" id="IPR036390">
    <property type="entry name" value="WH_DNA-bd_sf"/>
</dbReference>
<dbReference type="PROSITE" id="PS51063">
    <property type="entry name" value="HTH_CRP_2"/>
    <property type="match status" value="1"/>
</dbReference>
<dbReference type="Pfam" id="PF00027">
    <property type="entry name" value="cNMP_binding"/>
    <property type="match status" value="1"/>
</dbReference>
<dbReference type="Gene3D" id="2.60.120.10">
    <property type="entry name" value="Jelly Rolls"/>
    <property type="match status" value="1"/>
</dbReference>